<dbReference type="AlphaFoldDB" id="R1E3Y7"/>
<dbReference type="Pfam" id="PF01917">
    <property type="entry name" value="Flagellin_arch-type"/>
    <property type="match status" value="1"/>
</dbReference>
<dbReference type="EMBL" id="APJZ01000003">
    <property type="protein sequence ID" value="EOD42363.1"/>
    <property type="molecule type" value="Genomic_DNA"/>
</dbReference>
<protein>
    <submittedName>
        <fullName evidence="1">Archaeal flagellin</fullName>
    </submittedName>
</protein>
<dbReference type="Proteomes" id="UP000053279">
    <property type="component" value="Unassembled WGS sequence"/>
</dbReference>
<sequence length="283" mass="30455">MVRAQFGLSTLIILIAIIVTAAVAAGVIIYTASSLQSKALQTGAQAEQRITTGMQITQVFGYQYDPSSGQLNNYLQKVTVLGPVVSLMPGSNPINFEYVSTLITDSNGDVYSYAPSQYEPTAIYGVLQGGSFIITGFMFNNQVNVQNVTIDNSQVCSTLNNFTNQYIYTNFTYVNGTLVSCTVGLNSSIIGYPLSVNQLFQILQSMNEAGIQNPYAIIGLSVSQESVYLTTGELYEIMYYLPNGLSVNENYNIQITPVNGYTSQYGGAIPAVLSQSVVSLGGS</sequence>
<dbReference type="GO" id="GO:0005198">
    <property type="term" value="F:structural molecule activity"/>
    <property type="evidence" value="ECO:0007669"/>
    <property type="project" value="InterPro"/>
</dbReference>
<organism evidence="1 2">
    <name type="scientific">Nanobsidianus stetteri</name>
    <dbReference type="NCBI Taxonomy" id="1294122"/>
    <lineage>
        <taxon>Archaea</taxon>
        <taxon>Nanobdellota</taxon>
        <taxon>Candidatus Nanoarchaeia</taxon>
        <taxon>Nanoarchaeales</taxon>
        <taxon>Nanopusillaceae</taxon>
        <taxon>Candidatus Nanobsidianus</taxon>
    </lineage>
</organism>
<accession>R1E3Y7</accession>
<keyword evidence="1" id="KW-0969">Cilium</keyword>
<gene>
    <name evidence="1" type="ORF">Nst1_396</name>
</gene>
<keyword evidence="1" id="KW-0966">Cell projection</keyword>
<name>R1E3Y7_NANST</name>
<evidence type="ECO:0000313" key="2">
    <source>
        <dbReference type="Proteomes" id="UP000053279"/>
    </source>
</evidence>
<keyword evidence="1" id="KW-0282">Flagellum</keyword>
<dbReference type="PANTHER" id="PTHR35903:SF1">
    <property type="entry name" value="FLAGELLIN B1"/>
    <property type="match status" value="1"/>
</dbReference>
<comment type="caution">
    <text evidence="1">The sequence shown here is derived from an EMBL/GenBank/DDBJ whole genome shotgun (WGS) entry which is preliminary data.</text>
</comment>
<dbReference type="GO" id="GO:0097588">
    <property type="term" value="P:archaeal or bacterial-type flagellum-dependent cell motility"/>
    <property type="evidence" value="ECO:0007669"/>
    <property type="project" value="InterPro"/>
</dbReference>
<dbReference type="PANTHER" id="PTHR35903">
    <property type="entry name" value="FLAGELLIN B1"/>
    <property type="match status" value="1"/>
</dbReference>
<evidence type="ECO:0000313" key="1">
    <source>
        <dbReference type="EMBL" id="EOD42363.1"/>
    </source>
</evidence>
<reference evidence="1 2" key="1">
    <citation type="submission" date="2013-02" db="EMBL/GenBank/DDBJ databases">
        <title>Insights into archaeal evolution and symbiosis from the genomes of a Nanoarchaeon and its crenarchaeal host from Yellowstone National Park.</title>
        <authorList>
            <person name="Podar M."/>
            <person name="Makarova K.S."/>
            <person name="Graham D.E."/>
            <person name="Wolf Y.I."/>
            <person name="Koonin E.V."/>
            <person name="Reysenbach A.-L."/>
        </authorList>
    </citation>
    <scope>NUCLEOTIDE SEQUENCE [LARGE SCALE GENOMIC DNA]</scope>
</reference>
<dbReference type="InterPro" id="IPR002774">
    <property type="entry name" value="Flagellin_arc-type"/>
</dbReference>
<proteinExistence type="predicted"/>
<keyword evidence="2" id="KW-1185">Reference proteome</keyword>